<sequence length="61" mass="6914">MLNEEKVRNIVDALEGLTYAEWVRIKSLVDQKYSPDISKVKLTDTEGLSKLIKLELLGIVP</sequence>
<dbReference type="Proteomes" id="UP000886808">
    <property type="component" value="Unassembled WGS sequence"/>
</dbReference>
<comment type="caution">
    <text evidence="1">The sequence shown here is derived from an EMBL/GenBank/DDBJ whole genome shotgun (WGS) entry which is preliminary data.</text>
</comment>
<proteinExistence type="predicted"/>
<dbReference type="EMBL" id="DXIE01000056">
    <property type="protein sequence ID" value="HIV63011.1"/>
    <property type="molecule type" value="Genomic_DNA"/>
</dbReference>
<accession>A0A9D1PKY6</accession>
<dbReference type="AlphaFoldDB" id="A0A9D1PKY6"/>
<evidence type="ECO:0000313" key="1">
    <source>
        <dbReference type="EMBL" id="HIV63011.1"/>
    </source>
</evidence>
<organism evidence="1 2">
    <name type="scientific">Candidatus Butyricicoccus avistercoris</name>
    <dbReference type="NCBI Taxonomy" id="2838518"/>
    <lineage>
        <taxon>Bacteria</taxon>
        <taxon>Bacillati</taxon>
        <taxon>Bacillota</taxon>
        <taxon>Clostridia</taxon>
        <taxon>Eubacteriales</taxon>
        <taxon>Butyricicoccaceae</taxon>
        <taxon>Butyricicoccus</taxon>
    </lineage>
</organism>
<evidence type="ECO:0000313" key="2">
    <source>
        <dbReference type="Proteomes" id="UP000886808"/>
    </source>
</evidence>
<gene>
    <name evidence="1" type="ORF">H9746_09290</name>
</gene>
<name>A0A9D1PKY6_9FIRM</name>
<reference evidence="1" key="2">
    <citation type="submission" date="2021-04" db="EMBL/GenBank/DDBJ databases">
        <authorList>
            <person name="Gilroy R."/>
        </authorList>
    </citation>
    <scope>NUCLEOTIDE SEQUENCE</scope>
    <source>
        <strain evidence="1">CHK193-4272</strain>
    </source>
</reference>
<protein>
    <submittedName>
        <fullName evidence="1">Uncharacterized protein</fullName>
    </submittedName>
</protein>
<reference evidence="1" key="1">
    <citation type="journal article" date="2021" name="PeerJ">
        <title>Extensive microbial diversity within the chicken gut microbiome revealed by metagenomics and culture.</title>
        <authorList>
            <person name="Gilroy R."/>
            <person name="Ravi A."/>
            <person name="Getino M."/>
            <person name="Pursley I."/>
            <person name="Horton D.L."/>
            <person name="Alikhan N.F."/>
            <person name="Baker D."/>
            <person name="Gharbi K."/>
            <person name="Hall N."/>
            <person name="Watson M."/>
            <person name="Adriaenssens E.M."/>
            <person name="Foster-Nyarko E."/>
            <person name="Jarju S."/>
            <person name="Secka A."/>
            <person name="Antonio M."/>
            <person name="Oren A."/>
            <person name="Chaudhuri R.R."/>
            <person name="La Ragione R."/>
            <person name="Hildebrand F."/>
            <person name="Pallen M.J."/>
        </authorList>
    </citation>
    <scope>NUCLEOTIDE SEQUENCE</scope>
    <source>
        <strain evidence="1">CHK193-4272</strain>
    </source>
</reference>